<comment type="similarity">
    <text evidence="3">Belongs to the AAA ATPase family.</text>
</comment>
<keyword evidence="7" id="KW-1185">Reference proteome</keyword>
<evidence type="ECO:0000259" key="5">
    <source>
        <dbReference type="Pfam" id="PF25426"/>
    </source>
</evidence>
<dbReference type="OrthoDB" id="10251412at2759"/>
<evidence type="ECO:0000256" key="2">
    <source>
        <dbReference type="ARBA" id="ARBA00022840"/>
    </source>
</evidence>
<evidence type="ECO:0000256" key="3">
    <source>
        <dbReference type="RuleBase" id="RU003651"/>
    </source>
</evidence>
<dbReference type="InterPro" id="IPR050747">
    <property type="entry name" value="Mitochondrial_chaperone_BCS1"/>
</dbReference>
<evidence type="ECO:0000313" key="6">
    <source>
        <dbReference type="EMBL" id="KAJ7374146.1"/>
    </source>
</evidence>
<dbReference type="GO" id="GO:0016887">
    <property type="term" value="F:ATP hydrolysis activity"/>
    <property type="evidence" value="ECO:0007669"/>
    <property type="project" value="InterPro"/>
</dbReference>
<feature type="domain" description="ATPase AAA-type core" evidence="4">
    <location>
        <begin position="6"/>
        <end position="84"/>
    </location>
</feature>
<dbReference type="AlphaFoldDB" id="A0A9W9Z2T7"/>
<dbReference type="InterPro" id="IPR057495">
    <property type="entry name" value="AAA_lid_BCS1"/>
</dbReference>
<accession>A0A9W9Z2T7</accession>
<dbReference type="GO" id="GO:0005524">
    <property type="term" value="F:ATP binding"/>
    <property type="evidence" value="ECO:0007669"/>
    <property type="project" value="UniProtKB-KW"/>
</dbReference>
<protein>
    <submittedName>
        <fullName evidence="6">Mitochondrial chaperone</fullName>
    </submittedName>
</protein>
<dbReference type="InterPro" id="IPR003959">
    <property type="entry name" value="ATPase_AAA_core"/>
</dbReference>
<dbReference type="InterPro" id="IPR003960">
    <property type="entry name" value="ATPase_AAA_CS"/>
</dbReference>
<reference evidence="6" key="1">
    <citation type="submission" date="2023-01" db="EMBL/GenBank/DDBJ databases">
        <title>Genome assembly of the deep-sea coral Lophelia pertusa.</title>
        <authorList>
            <person name="Herrera S."/>
            <person name="Cordes E."/>
        </authorList>
    </citation>
    <scope>NUCLEOTIDE SEQUENCE</scope>
    <source>
        <strain evidence="6">USNM1676648</strain>
        <tissue evidence="6">Polyp</tissue>
    </source>
</reference>
<keyword evidence="1 3" id="KW-0547">Nucleotide-binding</keyword>
<dbReference type="Pfam" id="PF00004">
    <property type="entry name" value="AAA"/>
    <property type="match status" value="1"/>
</dbReference>
<feature type="domain" description="Mitochondrial chaperone BCS1-like ATPase lid" evidence="5">
    <location>
        <begin position="89"/>
        <end position="146"/>
    </location>
</feature>
<keyword evidence="2 3" id="KW-0067">ATP-binding</keyword>
<dbReference type="PANTHER" id="PTHR23070">
    <property type="entry name" value="BCS1 AAA-TYPE ATPASE"/>
    <property type="match status" value="1"/>
</dbReference>
<proteinExistence type="inferred from homology"/>
<evidence type="ECO:0000313" key="7">
    <source>
        <dbReference type="Proteomes" id="UP001163046"/>
    </source>
</evidence>
<organism evidence="6 7">
    <name type="scientific">Desmophyllum pertusum</name>
    <dbReference type="NCBI Taxonomy" id="174260"/>
    <lineage>
        <taxon>Eukaryota</taxon>
        <taxon>Metazoa</taxon>
        <taxon>Cnidaria</taxon>
        <taxon>Anthozoa</taxon>
        <taxon>Hexacorallia</taxon>
        <taxon>Scleractinia</taxon>
        <taxon>Caryophylliina</taxon>
        <taxon>Caryophylliidae</taxon>
        <taxon>Desmophyllum</taxon>
    </lineage>
</organism>
<dbReference type="SUPFAM" id="SSF52540">
    <property type="entry name" value="P-loop containing nucleoside triphosphate hydrolases"/>
    <property type="match status" value="1"/>
</dbReference>
<evidence type="ECO:0000256" key="1">
    <source>
        <dbReference type="ARBA" id="ARBA00022741"/>
    </source>
</evidence>
<dbReference type="InterPro" id="IPR027417">
    <property type="entry name" value="P-loop_NTPase"/>
</dbReference>
<name>A0A9W9Z2T7_9CNID</name>
<dbReference type="Gene3D" id="3.40.50.300">
    <property type="entry name" value="P-loop containing nucleotide triphosphate hydrolases"/>
    <property type="match status" value="1"/>
</dbReference>
<gene>
    <name evidence="6" type="primary">BCS1L_2</name>
    <name evidence="6" type="ORF">OS493_009483</name>
</gene>
<dbReference type="PROSITE" id="PS00674">
    <property type="entry name" value="AAA"/>
    <property type="match status" value="1"/>
</dbReference>
<dbReference type="Pfam" id="PF25426">
    <property type="entry name" value="AAA_lid_BCS1"/>
    <property type="match status" value="1"/>
</dbReference>
<dbReference type="EMBL" id="MU826829">
    <property type="protein sequence ID" value="KAJ7374146.1"/>
    <property type="molecule type" value="Genomic_DNA"/>
</dbReference>
<evidence type="ECO:0000259" key="4">
    <source>
        <dbReference type="Pfam" id="PF00004"/>
    </source>
</evidence>
<sequence>MSVAPQQSIILLEDIDAAFVKRTDEKDEGRASGYINRVTFSGLLNTLDGVASSEERLVFMTTNHLDRLDPALIRPGRVDVKQEIALASRTQVQKMYSRFYPDQIPARAEEFADNVMKLGQRKNIAQIQGHFMLFKNDSLGAIENIELLRN</sequence>
<dbReference type="Proteomes" id="UP001163046">
    <property type="component" value="Unassembled WGS sequence"/>
</dbReference>
<comment type="caution">
    <text evidence="6">The sequence shown here is derived from an EMBL/GenBank/DDBJ whole genome shotgun (WGS) entry which is preliminary data.</text>
</comment>